<feature type="transmembrane region" description="Helical" evidence="1">
    <location>
        <begin position="42"/>
        <end position="61"/>
    </location>
</feature>
<organism evidence="2 3">
    <name type="scientific">Massilia cavernae</name>
    <dbReference type="NCBI Taxonomy" id="2320864"/>
    <lineage>
        <taxon>Bacteria</taxon>
        <taxon>Pseudomonadati</taxon>
        <taxon>Pseudomonadota</taxon>
        <taxon>Betaproteobacteria</taxon>
        <taxon>Burkholderiales</taxon>
        <taxon>Oxalobacteraceae</taxon>
        <taxon>Telluria group</taxon>
        <taxon>Massilia</taxon>
    </lineage>
</organism>
<evidence type="ECO:0000313" key="3">
    <source>
        <dbReference type="Proteomes" id="UP000284006"/>
    </source>
</evidence>
<reference evidence="2 3" key="1">
    <citation type="submission" date="2018-09" db="EMBL/GenBank/DDBJ databases">
        <authorList>
            <person name="Zhu H."/>
        </authorList>
    </citation>
    <scope>NUCLEOTIDE SEQUENCE [LARGE SCALE GENOMIC DNA]</scope>
    <source>
        <strain evidence="2 3">K1S02-61</strain>
    </source>
</reference>
<keyword evidence="1" id="KW-0812">Transmembrane</keyword>
<comment type="caution">
    <text evidence="2">The sequence shown here is derived from an EMBL/GenBank/DDBJ whole genome shotgun (WGS) entry which is preliminary data.</text>
</comment>
<dbReference type="RefSeq" id="WP_119812018.1">
    <property type="nucleotide sequence ID" value="NZ_QYUP01000128.1"/>
</dbReference>
<accession>A0A418XQ04</accession>
<keyword evidence="3" id="KW-1185">Reference proteome</keyword>
<keyword evidence="1" id="KW-0472">Membrane</keyword>
<evidence type="ECO:0000313" key="2">
    <source>
        <dbReference type="EMBL" id="RJG14501.1"/>
    </source>
</evidence>
<feature type="transmembrane region" description="Helical" evidence="1">
    <location>
        <begin position="12"/>
        <end position="30"/>
    </location>
</feature>
<keyword evidence="1" id="KW-1133">Transmembrane helix</keyword>
<sequence length="64" mass="7192">MDLPKGKSQRLAALFLLGNLLFNYPLLALFNRASLVFGIPVLYAYVFAAWILLIALLVLVVEKR</sequence>
<dbReference type="Proteomes" id="UP000284006">
    <property type="component" value="Unassembled WGS sequence"/>
</dbReference>
<name>A0A418XQ04_9BURK</name>
<evidence type="ECO:0000256" key="1">
    <source>
        <dbReference type="SAM" id="Phobius"/>
    </source>
</evidence>
<gene>
    <name evidence="2" type="ORF">D3872_17510</name>
</gene>
<proteinExistence type="predicted"/>
<protein>
    <submittedName>
        <fullName evidence="2">Uncharacterized protein</fullName>
    </submittedName>
</protein>
<dbReference type="EMBL" id="QYUP01000128">
    <property type="protein sequence ID" value="RJG14501.1"/>
    <property type="molecule type" value="Genomic_DNA"/>
</dbReference>
<dbReference type="AlphaFoldDB" id="A0A418XQ04"/>